<feature type="compositionally biased region" description="Low complexity" evidence="1">
    <location>
        <begin position="419"/>
        <end position="434"/>
    </location>
</feature>
<feature type="region of interest" description="Disordered" evidence="1">
    <location>
        <begin position="1"/>
        <end position="148"/>
    </location>
</feature>
<evidence type="ECO:0000256" key="1">
    <source>
        <dbReference type="SAM" id="MobiDB-lite"/>
    </source>
</evidence>
<dbReference type="Proteomes" id="UP001489004">
    <property type="component" value="Unassembled WGS sequence"/>
</dbReference>
<feature type="compositionally biased region" description="Basic and acidic residues" evidence="1">
    <location>
        <begin position="44"/>
        <end position="58"/>
    </location>
</feature>
<feature type="compositionally biased region" description="Polar residues" evidence="1">
    <location>
        <begin position="69"/>
        <end position="78"/>
    </location>
</feature>
<feature type="compositionally biased region" description="Low complexity" evidence="1">
    <location>
        <begin position="124"/>
        <end position="148"/>
    </location>
</feature>
<feature type="compositionally biased region" description="Polar residues" evidence="1">
    <location>
        <begin position="343"/>
        <end position="355"/>
    </location>
</feature>
<feature type="region of interest" description="Disordered" evidence="1">
    <location>
        <begin position="316"/>
        <end position="440"/>
    </location>
</feature>
<name>A0AAW1PA18_9CHLO</name>
<feature type="compositionally biased region" description="Polar residues" evidence="1">
    <location>
        <begin position="362"/>
        <end position="379"/>
    </location>
</feature>
<dbReference type="EMBL" id="JALJOR010000017">
    <property type="protein sequence ID" value="KAK9804893.1"/>
    <property type="molecule type" value="Genomic_DNA"/>
</dbReference>
<evidence type="ECO:0000313" key="2">
    <source>
        <dbReference type="EMBL" id="KAK9804893.1"/>
    </source>
</evidence>
<feature type="compositionally biased region" description="Low complexity" evidence="1">
    <location>
        <begin position="81"/>
        <end position="108"/>
    </location>
</feature>
<evidence type="ECO:0000313" key="3">
    <source>
        <dbReference type="Proteomes" id="UP001489004"/>
    </source>
</evidence>
<gene>
    <name evidence="2" type="ORF">WJX72_010593</name>
</gene>
<comment type="caution">
    <text evidence="2">The sequence shown here is derived from an EMBL/GenBank/DDBJ whole genome shotgun (WGS) entry which is preliminary data.</text>
</comment>
<reference evidence="2 3" key="1">
    <citation type="journal article" date="2024" name="Nat. Commun.">
        <title>Phylogenomics reveals the evolutionary origins of lichenization in chlorophyte algae.</title>
        <authorList>
            <person name="Puginier C."/>
            <person name="Libourel C."/>
            <person name="Otte J."/>
            <person name="Skaloud P."/>
            <person name="Haon M."/>
            <person name="Grisel S."/>
            <person name="Petersen M."/>
            <person name="Berrin J.G."/>
            <person name="Delaux P.M."/>
            <person name="Dal Grande F."/>
            <person name="Keller J."/>
        </authorList>
    </citation>
    <scope>NUCLEOTIDE SEQUENCE [LARGE SCALE GENOMIC DNA]</scope>
    <source>
        <strain evidence="2 3">SAG 2043</strain>
    </source>
</reference>
<protein>
    <submittedName>
        <fullName evidence="2">Uncharacterized protein</fullName>
    </submittedName>
</protein>
<accession>A0AAW1PA18</accession>
<sequence>MGSPGGLLTPPAAAAGGFYSSGTGGFLRSEPVSASPGGSLLDALRGEMDEIRINRRVSEGGNAAGDAQPSLSSWSPTATMPLDPSLSSGAGPSPSAQHSPHQSSSYSPGRAPPVSALSTKLKDGSPAGPSLSLPSSALSTPSAPVSAPAGHPDVTFRVSSSAETAGSYVDVGAELAMAGGLERQVSHRTTADKFEAGEGEDLELKQMLWVVENLQEEMMAAQEHRLQAEAQQQVHRQAIASLQDQIAELCAQVSAADDELDMLQQRLENALHLKAAHEEETHQACLSLKAVQAQIAKTDELLAERDAQMDALKRRLQEAQEAASPAPAAKPAADPDGSPSPRSEASSTWGTSSNVSDDEGSGPQSPRRTPSSITESNTAKMAAAGATGGSWFRSMLGSRSTKVEGPPAEDAAGPVSPVSPGASATDASTSSYAAHVLDTP</sequence>
<feature type="compositionally biased region" description="Low complexity" evidence="1">
    <location>
        <begin position="322"/>
        <end position="341"/>
    </location>
</feature>
<organism evidence="2 3">
    <name type="scientific">[Myrmecia] bisecta</name>
    <dbReference type="NCBI Taxonomy" id="41462"/>
    <lineage>
        <taxon>Eukaryota</taxon>
        <taxon>Viridiplantae</taxon>
        <taxon>Chlorophyta</taxon>
        <taxon>core chlorophytes</taxon>
        <taxon>Trebouxiophyceae</taxon>
        <taxon>Trebouxiales</taxon>
        <taxon>Trebouxiaceae</taxon>
        <taxon>Myrmecia</taxon>
    </lineage>
</organism>
<dbReference type="AlphaFoldDB" id="A0AAW1PA18"/>
<proteinExistence type="predicted"/>
<feature type="compositionally biased region" description="Low complexity" evidence="1">
    <location>
        <begin position="1"/>
        <end position="17"/>
    </location>
</feature>
<keyword evidence="3" id="KW-1185">Reference proteome</keyword>